<keyword evidence="9" id="KW-1185">Reference proteome</keyword>
<keyword evidence="6" id="KW-0131">Cell cycle</keyword>
<proteinExistence type="inferred from homology"/>
<reference evidence="9" key="1">
    <citation type="journal article" date="2016" name="Nature">
        <title>The genome of the seagrass Zostera marina reveals angiosperm adaptation to the sea.</title>
        <authorList>
            <person name="Olsen J.L."/>
            <person name="Rouze P."/>
            <person name="Verhelst B."/>
            <person name="Lin Y.-C."/>
            <person name="Bayer T."/>
            <person name="Collen J."/>
            <person name="Dattolo E."/>
            <person name="De Paoli E."/>
            <person name="Dittami S."/>
            <person name="Maumus F."/>
            <person name="Michel G."/>
            <person name="Kersting A."/>
            <person name="Lauritano C."/>
            <person name="Lohaus R."/>
            <person name="Toepel M."/>
            <person name="Tonon T."/>
            <person name="Vanneste K."/>
            <person name="Amirebrahimi M."/>
            <person name="Brakel J."/>
            <person name="Bostroem C."/>
            <person name="Chovatia M."/>
            <person name="Grimwood J."/>
            <person name="Jenkins J.W."/>
            <person name="Jueterbock A."/>
            <person name="Mraz A."/>
            <person name="Stam W.T."/>
            <person name="Tice H."/>
            <person name="Bornberg-Bauer E."/>
            <person name="Green P.J."/>
            <person name="Pearson G.A."/>
            <person name="Procaccini G."/>
            <person name="Duarte C.M."/>
            <person name="Schmutz J."/>
            <person name="Reusch T.B.H."/>
            <person name="Van de Peer Y."/>
        </authorList>
    </citation>
    <scope>NUCLEOTIDE SEQUENCE [LARGE SCALE GENOMIC DNA]</scope>
    <source>
        <strain evidence="9">cv. Finnish</strain>
    </source>
</reference>
<dbReference type="Proteomes" id="UP000036987">
    <property type="component" value="Unassembled WGS sequence"/>
</dbReference>
<dbReference type="PANTHER" id="PTHR23168">
    <property type="entry name" value="MITOTIC SPINDLE ASSEMBLY CHECKPOINT PROTEIN MAD1 MITOTIC ARREST DEFICIENT-LIKE PROTEIN 1"/>
    <property type="match status" value="1"/>
</dbReference>
<evidence type="ECO:0000313" key="9">
    <source>
        <dbReference type="Proteomes" id="UP000036987"/>
    </source>
</evidence>
<accession>A0A0K9NIX6</accession>
<evidence type="ECO:0000256" key="3">
    <source>
        <dbReference type="ARBA" id="ARBA00022618"/>
    </source>
</evidence>
<keyword evidence="4" id="KW-0498">Mitosis</keyword>
<evidence type="ECO:0000256" key="1">
    <source>
        <dbReference type="ARBA" id="ARBA00004123"/>
    </source>
</evidence>
<evidence type="ECO:0000256" key="5">
    <source>
        <dbReference type="ARBA" id="ARBA00023242"/>
    </source>
</evidence>
<dbReference type="GO" id="GO:0005634">
    <property type="term" value="C:nucleus"/>
    <property type="evidence" value="ECO:0007669"/>
    <property type="project" value="UniProtKB-SubCell"/>
</dbReference>
<feature type="coiled-coil region" evidence="7">
    <location>
        <begin position="44"/>
        <end position="78"/>
    </location>
</feature>
<evidence type="ECO:0000256" key="7">
    <source>
        <dbReference type="SAM" id="Coils"/>
    </source>
</evidence>
<name>A0A0K9NIX6_ZOSMR</name>
<keyword evidence="5" id="KW-0539">Nucleus</keyword>
<evidence type="ECO:0000256" key="6">
    <source>
        <dbReference type="ARBA" id="ARBA00023306"/>
    </source>
</evidence>
<dbReference type="STRING" id="29655.A0A0K9NIX6"/>
<keyword evidence="3" id="KW-0132">Cell division</keyword>
<evidence type="ECO:0000313" key="8">
    <source>
        <dbReference type="EMBL" id="KMZ55935.1"/>
    </source>
</evidence>
<dbReference type="PANTHER" id="PTHR23168:SF0">
    <property type="entry name" value="MITOTIC SPINDLE ASSEMBLY CHECKPOINT PROTEIN MAD1"/>
    <property type="match status" value="1"/>
</dbReference>
<dbReference type="AlphaFoldDB" id="A0A0K9NIX6"/>
<dbReference type="EMBL" id="LFYR01002228">
    <property type="protein sequence ID" value="KMZ55935.1"/>
    <property type="molecule type" value="Genomic_DNA"/>
</dbReference>
<comment type="caution">
    <text evidence="8">The sequence shown here is derived from an EMBL/GenBank/DDBJ whole genome shotgun (WGS) entry which is preliminary data.</text>
</comment>
<dbReference type="GO" id="GO:0007094">
    <property type="term" value="P:mitotic spindle assembly checkpoint signaling"/>
    <property type="evidence" value="ECO:0007669"/>
    <property type="project" value="InterPro"/>
</dbReference>
<dbReference type="GO" id="GO:0051301">
    <property type="term" value="P:cell division"/>
    <property type="evidence" value="ECO:0007669"/>
    <property type="project" value="UniProtKB-KW"/>
</dbReference>
<comment type="subcellular location">
    <subcellularLocation>
        <location evidence="1">Nucleus</location>
    </subcellularLocation>
</comment>
<comment type="similarity">
    <text evidence="2">Belongs to the MAD1 family.</text>
</comment>
<organism evidence="8 9">
    <name type="scientific">Zostera marina</name>
    <name type="common">Eelgrass</name>
    <dbReference type="NCBI Taxonomy" id="29655"/>
    <lineage>
        <taxon>Eukaryota</taxon>
        <taxon>Viridiplantae</taxon>
        <taxon>Streptophyta</taxon>
        <taxon>Embryophyta</taxon>
        <taxon>Tracheophyta</taxon>
        <taxon>Spermatophyta</taxon>
        <taxon>Magnoliopsida</taxon>
        <taxon>Liliopsida</taxon>
        <taxon>Zosteraceae</taxon>
        <taxon>Zostera</taxon>
    </lineage>
</organism>
<keyword evidence="7" id="KW-0175">Coiled coil</keyword>
<sequence length="88" mass="9942">MALKSVVKEIPGITYFDEIPNKVSALQKEILLNMRKIGDITENLSRLEVSLEMANIGKQQAENESALSREKVKELLLEVVRLKKMVST</sequence>
<gene>
    <name evidence="8" type="ORF">ZOSMA_9G00350</name>
</gene>
<evidence type="ECO:0000256" key="2">
    <source>
        <dbReference type="ARBA" id="ARBA00008029"/>
    </source>
</evidence>
<evidence type="ECO:0000256" key="4">
    <source>
        <dbReference type="ARBA" id="ARBA00022776"/>
    </source>
</evidence>
<protein>
    <submittedName>
        <fullName evidence="8">Uncharacterized protein</fullName>
    </submittedName>
</protein>
<dbReference type="InterPro" id="IPR008672">
    <property type="entry name" value="Mad1"/>
</dbReference>